<dbReference type="GO" id="GO:0030154">
    <property type="term" value="P:cell differentiation"/>
    <property type="evidence" value="ECO:0007669"/>
    <property type="project" value="UniProtKB-KW"/>
</dbReference>
<dbReference type="InterPro" id="IPR036085">
    <property type="entry name" value="PAZ_dom_sf"/>
</dbReference>
<dbReference type="FunFam" id="2.170.260.10:FF:000003">
    <property type="entry name" value="Piwi-like RNA-mediated gene silencing 2"/>
    <property type="match status" value="1"/>
</dbReference>
<organism evidence="11 12">
    <name type="scientific">Dreissena polymorpha</name>
    <name type="common">Zebra mussel</name>
    <name type="synonym">Mytilus polymorpha</name>
    <dbReference type="NCBI Taxonomy" id="45954"/>
    <lineage>
        <taxon>Eukaryota</taxon>
        <taxon>Metazoa</taxon>
        <taxon>Spiralia</taxon>
        <taxon>Lophotrochozoa</taxon>
        <taxon>Mollusca</taxon>
        <taxon>Bivalvia</taxon>
        <taxon>Autobranchia</taxon>
        <taxon>Heteroconchia</taxon>
        <taxon>Euheterodonta</taxon>
        <taxon>Imparidentia</taxon>
        <taxon>Neoheterodontei</taxon>
        <taxon>Myida</taxon>
        <taxon>Dreissenoidea</taxon>
        <taxon>Dreissenidae</taxon>
        <taxon>Dreissena</taxon>
    </lineage>
</organism>
<keyword evidence="2" id="KW-0217">Developmental protein</keyword>
<dbReference type="InterPro" id="IPR012337">
    <property type="entry name" value="RNaseH-like_sf"/>
</dbReference>
<feature type="region of interest" description="Disordered" evidence="8">
    <location>
        <begin position="1"/>
        <end position="94"/>
    </location>
</feature>
<evidence type="ECO:0000256" key="6">
    <source>
        <dbReference type="ARBA" id="ARBA00023158"/>
    </source>
</evidence>
<reference evidence="11" key="2">
    <citation type="submission" date="2020-11" db="EMBL/GenBank/DDBJ databases">
        <authorList>
            <person name="McCartney M.A."/>
            <person name="Auch B."/>
            <person name="Kono T."/>
            <person name="Mallez S."/>
            <person name="Becker A."/>
            <person name="Gohl D.M."/>
            <person name="Silverstein K.A.T."/>
            <person name="Koren S."/>
            <person name="Bechman K.B."/>
            <person name="Herman A."/>
            <person name="Abrahante J.E."/>
            <person name="Garbe J."/>
        </authorList>
    </citation>
    <scope>NUCLEOTIDE SEQUENCE</scope>
    <source>
        <strain evidence="11">Duluth1</strain>
        <tissue evidence="11">Whole animal</tissue>
    </source>
</reference>
<dbReference type="Pfam" id="PF23278">
    <property type="entry name" value="Piwi_N"/>
    <property type="match status" value="1"/>
</dbReference>
<proteinExistence type="inferred from homology"/>
<dbReference type="SMART" id="SM00950">
    <property type="entry name" value="Piwi"/>
    <property type="match status" value="1"/>
</dbReference>
<dbReference type="InterPro" id="IPR003165">
    <property type="entry name" value="Piwi"/>
</dbReference>
<keyword evidence="4" id="KW-0221">Differentiation</keyword>
<feature type="domain" description="Piwi" evidence="10">
    <location>
        <begin position="625"/>
        <end position="907"/>
    </location>
</feature>
<feature type="compositionally biased region" description="Pro residues" evidence="8">
    <location>
        <begin position="132"/>
        <end position="148"/>
    </location>
</feature>
<evidence type="ECO:0000256" key="5">
    <source>
        <dbReference type="ARBA" id="ARBA00022884"/>
    </source>
</evidence>
<dbReference type="Pfam" id="PF02170">
    <property type="entry name" value="PAZ"/>
    <property type="match status" value="1"/>
</dbReference>
<evidence type="ECO:0000256" key="2">
    <source>
        <dbReference type="ARBA" id="ARBA00022473"/>
    </source>
</evidence>
<dbReference type="Gene3D" id="3.40.50.2300">
    <property type="match status" value="1"/>
</dbReference>
<feature type="compositionally biased region" description="Polar residues" evidence="8">
    <location>
        <begin position="66"/>
        <end position="75"/>
    </location>
</feature>
<comment type="similarity">
    <text evidence="7">Belongs to the argonaute family. Piwi subfamily.</text>
</comment>
<evidence type="ECO:0000256" key="4">
    <source>
        <dbReference type="ARBA" id="ARBA00022782"/>
    </source>
</evidence>
<evidence type="ECO:0000259" key="9">
    <source>
        <dbReference type="PROSITE" id="PS50821"/>
    </source>
</evidence>
<dbReference type="CDD" id="cd04658">
    <property type="entry name" value="Piwi_piwi-like_Euk"/>
    <property type="match status" value="1"/>
</dbReference>
<keyword evidence="5" id="KW-0694">RNA-binding</keyword>
<accession>A0A9D4LR56</accession>
<evidence type="ECO:0000313" key="12">
    <source>
        <dbReference type="Proteomes" id="UP000828390"/>
    </source>
</evidence>
<feature type="compositionally biased region" description="Gly residues" evidence="8">
    <location>
        <begin position="1"/>
        <end position="12"/>
    </location>
</feature>
<keyword evidence="6" id="KW-0943">RNA-mediated gene silencing</keyword>
<evidence type="ECO:0000313" key="11">
    <source>
        <dbReference type="EMBL" id="KAH3863467.1"/>
    </source>
</evidence>
<feature type="non-terminal residue" evidence="11">
    <location>
        <position position="1"/>
    </location>
</feature>
<dbReference type="Proteomes" id="UP000828390">
    <property type="component" value="Unassembled WGS sequence"/>
</dbReference>
<dbReference type="Pfam" id="PF02171">
    <property type="entry name" value="Piwi"/>
    <property type="match status" value="1"/>
</dbReference>
<comment type="subcellular location">
    <subcellularLocation>
        <location evidence="1">Cytoplasm</location>
    </subcellularLocation>
</comment>
<sequence>MASGGYGRGGRGALLLQALSQPPRKPGDNGQEEKPASSLAPAAEQTSPAPQAPAPMGRGAVLASLLNKQAASQPIQPTPGGDASAGPAVPRPMGRGLASMQALLYDRSRQSLPQSTARGTAVLQQASQVAPAPAPTQPTPPAQPPPARPQGEGPGSPPSSRLARMSLDRKDVVQMHGTDGKPMHLCANYIRIKCKNSGVFQYHVDFNPNIDARGMRFKLINEHRDVIGFTKAFDGSILFLPIQLPQQETVLTGVRHTDGVPVTITIRLTKVIPPESCHQLYNIIFRKIMGILKMVQVGRYFYNPYTPFGVPQHKLEVWPGYITAVSEQEGGLMLLADASHRVLTTETVLDKLYTIVQRNTHGFRDELIRTLVGTVVLTRYNNKTYRVDDIVWNKDPTHTFQLANGEEMSFIDYYKKNYNLTIKDQGQPLLIHRPKAKMQQGERKPKLEVICLIPELCYMSGLNDALRQDFRVMKDLAAHTRVTPEQRRLTMMQFLEHVNSHDEARGELEKWGLQLDSKILDFEGRQMRQEEIQFRSNKVMSGHQADWSRAATNEHVITAVPLKTWVVMYTKRDHSKAIDFIDTMLKVAGTMGIDCSQPTRFELKDDRVETYIRALRENINPRLQIVVAICPTSRDDRYSAIKKTCCVESPIPSQVINAKTISDQKKLRSVVQKIALQINCKLGGELWAVSIPLKGLMVIGVDIYHDTAGKKQSICGFVASMNKNCTRWYSRCMIQPVSQELVDGLKVCLVSALTKYHETNHELPEKIIVFRDGVGDGQLNTVADYEVDQLRSCFTHLGENYSPKLSVVIVQKRINTRIFAANGRQMENPPSGTVADHTITRRDKYDYFLVSQHVRQGTVSPTHYIVVSDDSGMKPDHMQRLSYKMTHLYYNWPGTVRVPAPCQLINKHGSHFQLNPDFHYEVTSFKHQ</sequence>
<dbReference type="FunFam" id="3.30.420.10:FF:000014">
    <property type="entry name" value="Piwi-like RNA-mediated gene silencing 1"/>
    <property type="match status" value="1"/>
</dbReference>
<dbReference type="Gene3D" id="3.30.420.10">
    <property type="entry name" value="Ribonuclease H-like superfamily/Ribonuclease H"/>
    <property type="match status" value="1"/>
</dbReference>
<dbReference type="PROSITE" id="PS50821">
    <property type="entry name" value="PAZ"/>
    <property type="match status" value="1"/>
</dbReference>
<keyword evidence="12" id="KW-1185">Reference proteome</keyword>
<dbReference type="Gene3D" id="2.170.260.10">
    <property type="entry name" value="paz domain"/>
    <property type="match status" value="1"/>
</dbReference>
<dbReference type="GO" id="GO:0003723">
    <property type="term" value="F:RNA binding"/>
    <property type="evidence" value="ECO:0007669"/>
    <property type="project" value="UniProtKB-KW"/>
</dbReference>
<dbReference type="PANTHER" id="PTHR22891">
    <property type="entry name" value="EUKARYOTIC TRANSLATION INITIATION FACTOR 2C"/>
    <property type="match status" value="1"/>
</dbReference>
<dbReference type="InterPro" id="IPR036397">
    <property type="entry name" value="RNaseH_sf"/>
</dbReference>
<name>A0A9D4LR56_DREPO</name>
<evidence type="ECO:0000256" key="7">
    <source>
        <dbReference type="ARBA" id="ARBA00038291"/>
    </source>
</evidence>
<dbReference type="GO" id="GO:0005737">
    <property type="term" value="C:cytoplasm"/>
    <property type="evidence" value="ECO:0007669"/>
    <property type="project" value="UniProtKB-SubCell"/>
</dbReference>
<dbReference type="GO" id="GO:0031047">
    <property type="term" value="P:regulatory ncRNA-mediated gene silencing"/>
    <property type="evidence" value="ECO:0007669"/>
    <property type="project" value="UniProtKB-KW"/>
</dbReference>
<feature type="domain" description="PAZ" evidence="9">
    <location>
        <begin position="351"/>
        <end position="461"/>
    </location>
</feature>
<dbReference type="EMBL" id="JAIWYP010000002">
    <property type="protein sequence ID" value="KAH3863467.1"/>
    <property type="molecule type" value="Genomic_DNA"/>
</dbReference>
<reference evidence="11" key="1">
    <citation type="journal article" date="2019" name="bioRxiv">
        <title>The Genome of the Zebra Mussel, Dreissena polymorpha: A Resource for Invasive Species Research.</title>
        <authorList>
            <person name="McCartney M.A."/>
            <person name="Auch B."/>
            <person name="Kono T."/>
            <person name="Mallez S."/>
            <person name="Zhang Y."/>
            <person name="Obille A."/>
            <person name="Becker A."/>
            <person name="Abrahante J.E."/>
            <person name="Garbe J."/>
            <person name="Badalamenti J.P."/>
            <person name="Herman A."/>
            <person name="Mangelson H."/>
            <person name="Liachko I."/>
            <person name="Sullivan S."/>
            <person name="Sone E.D."/>
            <person name="Koren S."/>
            <person name="Silverstein K.A.T."/>
            <person name="Beckman K.B."/>
            <person name="Gohl D.M."/>
        </authorList>
    </citation>
    <scope>NUCLEOTIDE SEQUENCE</scope>
    <source>
        <strain evidence="11">Duluth1</strain>
        <tissue evidence="11">Whole animal</tissue>
    </source>
</reference>
<dbReference type="InterPro" id="IPR003100">
    <property type="entry name" value="PAZ_dom"/>
</dbReference>
<keyword evidence="3" id="KW-0963">Cytoplasm</keyword>
<feature type="region of interest" description="Disordered" evidence="8">
    <location>
        <begin position="110"/>
        <end position="162"/>
    </location>
</feature>
<comment type="caution">
    <text evidence="11">The sequence shown here is derived from an EMBL/GenBank/DDBJ whole genome shotgun (WGS) entry which is preliminary data.</text>
</comment>
<dbReference type="CDD" id="cd02845">
    <property type="entry name" value="PAZ_piwi_like"/>
    <property type="match status" value="1"/>
</dbReference>
<gene>
    <name evidence="11" type="ORF">DPMN_026456</name>
</gene>
<dbReference type="AlphaFoldDB" id="A0A9D4LR56"/>
<evidence type="ECO:0000259" key="10">
    <source>
        <dbReference type="PROSITE" id="PS50822"/>
    </source>
</evidence>
<dbReference type="SUPFAM" id="SSF101690">
    <property type="entry name" value="PAZ domain"/>
    <property type="match status" value="1"/>
</dbReference>
<evidence type="ECO:0000256" key="1">
    <source>
        <dbReference type="ARBA" id="ARBA00004496"/>
    </source>
</evidence>
<feature type="compositionally biased region" description="Basic and acidic residues" evidence="8">
    <location>
        <begin position="25"/>
        <end position="35"/>
    </location>
</feature>
<dbReference type="SUPFAM" id="SSF53098">
    <property type="entry name" value="Ribonuclease H-like"/>
    <property type="match status" value="1"/>
</dbReference>
<dbReference type="PROSITE" id="PS50822">
    <property type="entry name" value="PIWI"/>
    <property type="match status" value="1"/>
</dbReference>
<protein>
    <submittedName>
        <fullName evidence="11">Uncharacterized protein</fullName>
    </submittedName>
</protein>
<evidence type="ECO:0000256" key="3">
    <source>
        <dbReference type="ARBA" id="ARBA00022490"/>
    </source>
</evidence>
<dbReference type="SMART" id="SM00949">
    <property type="entry name" value="PAZ"/>
    <property type="match status" value="1"/>
</dbReference>
<evidence type="ECO:0000256" key="8">
    <source>
        <dbReference type="SAM" id="MobiDB-lite"/>
    </source>
</evidence>